<dbReference type="InterPro" id="IPR036770">
    <property type="entry name" value="Ankyrin_rpt-contain_sf"/>
</dbReference>
<dbReference type="InterPro" id="IPR001496">
    <property type="entry name" value="SOCS_box"/>
</dbReference>
<dbReference type="PRINTS" id="PR01415">
    <property type="entry name" value="ANKYRIN"/>
</dbReference>
<dbReference type="Pfam" id="PF12796">
    <property type="entry name" value="Ank_2"/>
    <property type="match status" value="3"/>
</dbReference>
<name>A0A556U508_BAGYA</name>
<keyword evidence="7" id="KW-1185">Reference proteome</keyword>
<feature type="repeat" description="ANK" evidence="4">
    <location>
        <begin position="296"/>
        <end position="328"/>
    </location>
</feature>
<proteinExistence type="predicted"/>
<dbReference type="Gene3D" id="1.25.40.20">
    <property type="entry name" value="Ankyrin repeat-containing domain"/>
    <property type="match status" value="4"/>
</dbReference>
<dbReference type="GO" id="GO:0035556">
    <property type="term" value="P:intracellular signal transduction"/>
    <property type="evidence" value="ECO:0007669"/>
    <property type="project" value="InterPro"/>
</dbReference>
<dbReference type="InterPro" id="IPR050889">
    <property type="entry name" value="Dendritic_Spine_Reg/Scaffold"/>
</dbReference>
<feature type="repeat" description="ANK" evidence="4">
    <location>
        <begin position="123"/>
        <end position="155"/>
    </location>
</feature>
<dbReference type="Pfam" id="PF07525">
    <property type="entry name" value="SOCS_box"/>
    <property type="match status" value="1"/>
</dbReference>
<dbReference type="SUPFAM" id="SSF158235">
    <property type="entry name" value="SOCS box-like"/>
    <property type="match status" value="1"/>
</dbReference>
<dbReference type="PROSITE" id="PS50088">
    <property type="entry name" value="ANK_REPEAT"/>
    <property type="match status" value="7"/>
</dbReference>
<evidence type="ECO:0000313" key="6">
    <source>
        <dbReference type="EMBL" id="TSM77358.1"/>
    </source>
</evidence>
<feature type="repeat" description="ANK" evidence="4">
    <location>
        <begin position="326"/>
        <end position="358"/>
    </location>
</feature>
<feature type="repeat" description="ANK" evidence="4">
    <location>
        <begin position="254"/>
        <end position="286"/>
    </location>
</feature>
<dbReference type="PROSITE" id="PS50297">
    <property type="entry name" value="ANK_REP_REGION"/>
    <property type="match status" value="7"/>
</dbReference>
<dbReference type="OrthoDB" id="539213at2759"/>
<evidence type="ECO:0000256" key="4">
    <source>
        <dbReference type="PROSITE-ProRule" id="PRU00023"/>
    </source>
</evidence>
<dbReference type="Proteomes" id="UP000319801">
    <property type="component" value="Unassembled WGS sequence"/>
</dbReference>
<feature type="repeat" description="ANK" evidence="4">
    <location>
        <begin position="156"/>
        <end position="188"/>
    </location>
</feature>
<dbReference type="SMART" id="SM00253">
    <property type="entry name" value="SOCS"/>
    <property type="match status" value="1"/>
</dbReference>
<dbReference type="AlphaFoldDB" id="A0A556U508"/>
<dbReference type="PANTHER" id="PTHR24166">
    <property type="entry name" value="ROLLING PEBBLES, ISOFORM B"/>
    <property type="match status" value="1"/>
</dbReference>
<feature type="repeat" description="ANK" evidence="4">
    <location>
        <begin position="222"/>
        <end position="254"/>
    </location>
</feature>
<dbReference type="GO" id="GO:0016567">
    <property type="term" value="P:protein ubiquitination"/>
    <property type="evidence" value="ECO:0007669"/>
    <property type="project" value="UniProtKB-UniPathway"/>
</dbReference>
<evidence type="ECO:0000256" key="1">
    <source>
        <dbReference type="ARBA" id="ARBA00004906"/>
    </source>
</evidence>
<evidence type="ECO:0000256" key="2">
    <source>
        <dbReference type="ARBA" id="ARBA00022737"/>
    </source>
</evidence>
<organism evidence="6 7">
    <name type="scientific">Bagarius yarrelli</name>
    <name type="common">Goonch</name>
    <name type="synonym">Bagrus yarrelli</name>
    <dbReference type="NCBI Taxonomy" id="175774"/>
    <lineage>
        <taxon>Eukaryota</taxon>
        <taxon>Metazoa</taxon>
        <taxon>Chordata</taxon>
        <taxon>Craniata</taxon>
        <taxon>Vertebrata</taxon>
        <taxon>Euteleostomi</taxon>
        <taxon>Actinopterygii</taxon>
        <taxon>Neopterygii</taxon>
        <taxon>Teleostei</taxon>
        <taxon>Ostariophysi</taxon>
        <taxon>Siluriformes</taxon>
        <taxon>Sisoridae</taxon>
        <taxon>Sisorinae</taxon>
        <taxon>Bagarius</taxon>
    </lineage>
</organism>
<gene>
    <name evidence="6" type="ORF">Baya_6108</name>
</gene>
<keyword evidence="3 4" id="KW-0040">ANK repeat</keyword>
<protein>
    <submittedName>
        <fullName evidence="6">Ankyrin repeat and SOCS box protein 2</fullName>
    </submittedName>
</protein>
<feature type="domain" description="SOCS box" evidence="5">
    <location>
        <begin position="482"/>
        <end position="526"/>
    </location>
</feature>
<dbReference type="PROSITE" id="PS50225">
    <property type="entry name" value="SOCS"/>
    <property type="match status" value="1"/>
</dbReference>
<dbReference type="SUPFAM" id="SSF48403">
    <property type="entry name" value="Ankyrin repeat"/>
    <property type="match status" value="1"/>
</dbReference>
<dbReference type="PANTHER" id="PTHR24166:SF48">
    <property type="entry name" value="PROTEIN VAPYRIN"/>
    <property type="match status" value="1"/>
</dbReference>
<dbReference type="UniPathway" id="UPA00143"/>
<dbReference type="InterPro" id="IPR036036">
    <property type="entry name" value="SOCS_box-like_dom_sf"/>
</dbReference>
<dbReference type="Gene3D" id="1.10.750.20">
    <property type="entry name" value="SOCS box"/>
    <property type="match status" value="1"/>
</dbReference>
<comment type="pathway">
    <text evidence="1">Protein modification; protein ubiquitination.</text>
</comment>
<keyword evidence="2" id="KW-0677">Repeat</keyword>
<dbReference type="FunFam" id="1.10.750.20:FF:000001">
    <property type="entry name" value="Ankyrin repeat and SOCS box containing 1"/>
    <property type="match status" value="1"/>
</dbReference>
<dbReference type="EMBL" id="VCAZ01000049">
    <property type="protein sequence ID" value="TSM77358.1"/>
    <property type="molecule type" value="Genomic_DNA"/>
</dbReference>
<sequence length="545" mass="59919">MTRFSYAEYLSLFRSSGVKSHREGFDSGARCEDTGDVTAAPAQEPLMLAIRRGDVQAVIELASSISCIQTHSAVEDWTALHEAAYYGQTACVKALLKACQKESIDIVQMILAFGGLVNQRCHQGWTALHEAVRRGNTQLCEALLQARAAIDATNAYGITPIIEAARHGRTKIVEYLISKGAGVNLQSCEGTTALSEACKHGHGDTVDLLLRHHADANKSSKTGFLPLHIAAQYGHENIVCLLLPVTSRAKIRQSGITPLHLAAEFNQENVVRFLIKSGCDVNTKLSRERSSMFHDHRSTALYCAVTASNVGVVDMLLKAGANPNLDPLSPLLVALRQGCLRTIHALVEHGADVNANVPAHPTDFPGALLYTRSMRILQYLLDNGLKAEKCFRCDHTNSQQATRQNRREDTGHRTYIVAGNTFSSPSICTESTNSNLQFCEWVSSVSHMAVPLITLLLDYVGNIQLCCKVIEEIKNKEEWAAIKEKASSPRPLMHLCRLKVREQVGTQRLTFLNTLPLPGRLLHYLRCSQDSTTEYTVPSLVSTHT</sequence>
<evidence type="ECO:0000256" key="3">
    <source>
        <dbReference type="ARBA" id="ARBA00023043"/>
    </source>
</evidence>
<reference evidence="6 7" key="1">
    <citation type="journal article" date="2019" name="Genome Biol. Evol.">
        <title>Whole-Genome Sequencing of the Giant Devil Catfish, Bagarius yarrelli.</title>
        <authorList>
            <person name="Jiang W."/>
            <person name="Lv Y."/>
            <person name="Cheng L."/>
            <person name="Yang K."/>
            <person name="Chao B."/>
            <person name="Wang X."/>
            <person name="Li Y."/>
            <person name="Pan X."/>
            <person name="You X."/>
            <person name="Zhang Y."/>
            <person name="Yang J."/>
            <person name="Li J."/>
            <person name="Zhang X."/>
            <person name="Liu S."/>
            <person name="Sun C."/>
            <person name="Yang J."/>
            <person name="Shi Q."/>
        </authorList>
    </citation>
    <scope>NUCLEOTIDE SEQUENCE [LARGE SCALE GENOMIC DNA]</scope>
    <source>
        <strain evidence="6">JWS20170419001</strain>
        <tissue evidence="6">Muscle</tissue>
    </source>
</reference>
<comment type="caution">
    <text evidence="6">The sequence shown here is derived from an EMBL/GenBank/DDBJ whole genome shotgun (WGS) entry which is preliminary data.</text>
</comment>
<feature type="repeat" description="ANK" evidence="4">
    <location>
        <begin position="189"/>
        <end position="221"/>
    </location>
</feature>
<evidence type="ECO:0000313" key="7">
    <source>
        <dbReference type="Proteomes" id="UP000319801"/>
    </source>
</evidence>
<evidence type="ECO:0000259" key="5">
    <source>
        <dbReference type="PROSITE" id="PS50225"/>
    </source>
</evidence>
<dbReference type="SMART" id="SM00969">
    <property type="entry name" value="SOCS_box"/>
    <property type="match status" value="1"/>
</dbReference>
<dbReference type="SMART" id="SM00248">
    <property type="entry name" value="ANK"/>
    <property type="match status" value="8"/>
</dbReference>
<accession>A0A556U508</accession>
<dbReference type="InterPro" id="IPR002110">
    <property type="entry name" value="Ankyrin_rpt"/>
</dbReference>